<accession>A0A803N3Y5</accession>
<dbReference type="Gramene" id="AUR62040056-RA">
    <property type="protein sequence ID" value="AUR62040056-RA:cds"/>
    <property type="gene ID" value="AUR62040056"/>
</dbReference>
<reference evidence="2" key="2">
    <citation type="submission" date="2021-03" db="UniProtKB">
        <authorList>
            <consortium name="EnsemblPlants"/>
        </authorList>
    </citation>
    <scope>IDENTIFICATION</scope>
</reference>
<feature type="chain" id="PRO_5030830869" evidence="1">
    <location>
        <begin position="18"/>
        <end position="221"/>
    </location>
</feature>
<evidence type="ECO:0000313" key="2">
    <source>
        <dbReference type="EnsemblPlants" id="AUR62040056-RA:cds"/>
    </source>
</evidence>
<organism evidence="2 3">
    <name type="scientific">Chenopodium quinoa</name>
    <name type="common">Quinoa</name>
    <dbReference type="NCBI Taxonomy" id="63459"/>
    <lineage>
        <taxon>Eukaryota</taxon>
        <taxon>Viridiplantae</taxon>
        <taxon>Streptophyta</taxon>
        <taxon>Embryophyta</taxon>
        <taxon>Tracheophyta</taxon>
        <taxon>Spermatophyta</taxon>
        <taxon>Magnoliopsida</taxon>
        <taxon>eudicotyledons</taxon>
        <taxon>Gunneridae</taxon>
        <taxon>Pentapetalae</taxon>
        <taxon>Caryophyllales</taxon>
        <taxon>Chenopodiaceae</taxon>
        <taxon>Chenopodioideae</taxon>
        <taxon>Atripliceae</taxon>
        <taxon>Chenopodium</taxon>
    </lineage>
</organism>
<evidence type="ECO:0000256" key="1">
    <source>
        <dbReference type="SAM" id="SignalP"/>
    </source>
</evidence>
<reference evidence="2" key="1">
    <citation type="journal article" date="2017" name="Nature">
        <title>The genome of Chenopodium quinoa.</title>
        <authorList>
            <person name="Jarvis D.E."/>
            <person name="Ho Y.S."/>
            <person name="Lightfoot D.J."/>
            <person name="Schmoeckel S.M."/>
            <person name="Li B."/>
            <person name="Borm T.J.A."/>
            <person name="Ohyanagi H."/>
            <person name="Mineta K."/>
            <person name="Michell C.T."/>
            <person name="Saber N."/>
            <person name="Kharbatia N.M."/>
            <person name="Rupper R.R."/>
            <person name="Sharp A.R."/>
            <person name="Dally N."/>
            <person name="Boughton B.A."/>
            <person name="Woo Y.H."/>
            <person name="Gao G."/>
            <person name="Schijlen E.G.W.M."/>
            <person name="Guo X."/>
            <person name="Momin A.A."/>
            <person name="Negrao S."/>
            <person name="Al-Babili S."/>
            <person name="Gehring C."/>
            <person name="Roessner U."/>
            <person name="Jung C."/>
            <person name="Murphy K."/>
            <person name="Arold S.T."/>
            <person name="Gojobori T."/>
            <person name="van der Linden C.G."/>
            <person name="van Loo E.N."/>
            <person name="Jellen E.N."/>
            <person name="Maughan P.J."/>
            <person name="Tester M."/>
        </authorList>
    </citation>
    <scope>NUCLEOTIDE SEQUENCE [LARGE SCALE GENOMIC DNA]</scope>
    <source>
        <strain evidence="2">cv. PI 614886</strain>
    </source>
</reference>
<feature type="signal peptide" evidence="1">
    <location>
        <begin position="1"/>
        <end position="17"/>
    </location>
</feature>
<keyword evidence="3" id="KW-1185">Reference proteome</keyword>
<sequence length="221" mass="24288">MILLLIVPFSFVDYFQELVTTDQKSDTNKSILGCPICFEPLTWSGVSTLSVDTSQGTTLYFNTSKRTYYANGPIFNLTASSRAKDYVESMLLATEFFSSIDVVHAGAVLHCWPSPSSTVKNIDCDVSGSLYNSGGQGQPISYRHMAAIQQKEAWEIITRRSCKGVGSSPSSGVTVYASRFVANALHNLRHNTSRNNKIPPRSPLLILQKPTEPDFSSFDDG</sequence>
<name>A0A803N3Y5_CHEQI</name>
<proteinExistence type="predicted"/>
<dbReference type="Proteomes" id="UP000596660">
    <property type="component" value="Unplaced"/>
</dbReference>
<protein>
    <submittedName>
        <fullName evidence="2">Uncharacterized protein</fullName>
    </submittedName>
</protein>
<dbReference type="EnsemblPlants" id="AUR62040056-RA">
    <property type="protein sequence ID" value="AUR62040056-RA:cds"/>
    <property type="gene ID" value="AUR62040056"/>
</dbReference>
<evidence type="ECO:0000313" key="3">
    <source>
        <dbReference type="Proteomes" id="UP000596660"/>
    </source>
</evidence>
<keyword evidence="1" id="KW-0732">Signal</keyword>
<dbReference type="AlphaFoldDB" id="A0A803N3Y5"/>